<keyword evidence="7" id="KW-1133">Transmembrane helix</keyword>
<feature type="transmembrane region" description="Helical" evidence="7">
    <location>
        <begin position="9"/>
        <end position="27"/>
    </location>
</feature>
<dbReference type="Pfam" id="PF13237">
    <property type="entry name" value="Fer4_10"/>
    <property type="match status" value="1"/>
</dbReference>
<keyword evidence="5" id="KW-0408">Iron</keyword>
<dbReference type="SUPFAM" id="SSF54862">
    <property type="entry name" value="4Fe-4S ferredoxins"/>
    <property type="match status" value="1"/>
</dbReference>
<keyword evidence="7" id="KW-0812">Transmembrane</keyword>
<organism evidence="9 10">
    <name type="scientific">candidate division MSBL1 archaeon SCGC-AAA382A20</name>
    <dbReference type="NCBI Taxonomy" id="1698280"/>
    <lineage>
        <taxon>Archaea</taxon>
        <taxon>Methanobacteriati</taxon>
        <taxon>Methanobacteriota</taxon>
        <taxon>candidate division MSBL1</taxon>
    </lineage>
</organism>
<dbReference type="InterPro" id="IPR017896">
    <property type="entry name" value="4Fe4S_Fe-S-bd"/>
</dbReference>
<evidence type="ECO:0000256" key="3">
    <source>
        <dbReference type="ARBA" id="ARBA00022723"/>
    </source>
</evidence>
<evidence type="ECO:0000256" key="5">
    <source>
        <dbReference type="ARBA" id="ARBA00023004"/>
    </source>
</evidence>
<protein>
    <recommendedName>
        <fullName evidence="8">4Fe-4S ferredoxin-type domain-containing protein</fullName>
    </recommendedName>
</protein>
<keyword evidence="10" id="KW-1185">Reference proteome</keyword>
<evidence type="ECO:0000256" key="1">
    <source>
        <dbReference type="ARBA" id="ARBA00022448"/>
    </source>
</evidence>
<keyword evidence="3" id="KW-0479">Metal-binding</keyword>
<dbReference type="AlphaFoldDB" id="A0A133VIT9"/>
<dbReference type="EMBL" id="LHYE01000047">
    <property type="protein sequence ID" value="KXB06361.1"/>
    <property type="molecule type" value="Genomic_DNA"/>
</dbReference>
<sequence>MGRENFRYFLRIGAQITFLAVFASLIWSGLTQFWLVIFGAGVIGSVVFDRFYCGWVCPMGTLARPIGWIYEKFGIERLQTPELLRKGRWRWIGLVALALTMVYLRIAGNQLPVFLIVALIGVGFFLVWEEETFHKYICPYGVILSVTSRPSKFGMSVDKSKCTGCGACQEGCPNNAIATLDSDAREIESEGCLTCFRCEDACSVGAIEYRNTGDIE</sequence>
<feature type="transmembrane region" description="Helical" evidence="7">
    <location>
        <begin position="89"/>
        <end position="106"/>
    </location>
</feature>
<dbReference type="Proteomes" id="UP000070263">
    <property type="component" value="Unassembled WGS sequence"/>
</dbReference>
<name>A0A133VIT9_9EURY</name>
<dbReference type="GO" id="GO:0046872">
    <property type="term" value="F:metal ion binding"/>
    <property type="evidence" value="ECO:0007669"/>
    <property type="project" value="UniProtKB-KW"/>
</dbReference>
<evidence type="ECO:0000256" key="4">
    <source>
        <dbReference type="ARBA" id="ARBA00022982"/>
    </source>
</evidence>
<dbReference type="InterPro" id="IPR051684">
    <property type="entry name" value="Electron_Trans/Redox"/>
</dbReference>
<keyword evidence="2" id="KW-0004">4Fe-4S</keyword>
<feature type="transmembrane region" description="Helical" evidence="7">
    <location>
        <begin position="33"/>
        <end position="52"/>
    </location>
</feature>
<keyword evidence="6" id="KW-0411">Iron-sulfur</keyword>
<evidence type="ECO:0000256" key="6">
    <source>
        <dbReference type="ARBA" id="ARBA00023014"/>
    </source>
</evidence>
<dbReference type="PROSITE" id="PS00198">
    <property type="entry name" value="4FE4S_FER_1"/>
    <property type="match status" value="1"/>
</dbReference>
<evidence type="ECO:0000313" key="9">
    <source>
        <dbReference type="EMBL" id="KXB06361.1"/>
    </source>
</evidence>
<keyword evidence="7" id="KW-0472">Membrane</keyword>
<keyword evidence="4" id="KW-0249">Electron transport</keyword>
<dbReference type="GO" id="GO:0051539">
    <property type="term" value="F:4 iron, 4 sulfur cluster binding"/>
    <property type="evidence" value="ECO:0007669"/>
    <property type="project" value="UniProtKB-KW"/>
</dbReference>
<dbReference type="GO" id="GO:0005886">
    <property type="term" value="C:plasma membrane"/>
    <property type="evidence" value="ECO:0007669"/>
    <property type="project" value="TreeGrafter"/>
</dbReference>
<feature type="domain" description="4Fe-4S ferredoxin-type" evidence="8">
    <location>
        <begin position="186"/>
        <end position="212"/>
    </location>
</feature>
<dbReference type="Gene3D" id="3.30.70.20">
    <property type="match status" value="1"/>
</dbReference>
<dbReference type="InterPro" id="IPR017900">
    <property type="entry name" value="4Fe4S_Fe_S_CS"/>
</dbReference>
<comment type="caution">
    <text evidence="9">The sequence shown here is derived from an EMBL/GenBank/DDBJ whole genome shotgun (WGS) entry which is preliminary data.</text>
</comment>
<dbReference type="Pfam" id="PF12801">
    <property type="entry name" value="Fer4_5"/>
    <property type="match status" value="2"/>
</dbReference>
<dbReference type="PROSITE" id="PS51379">
    <property type="entry name" value="4FE4S_FER_2"/>
    <property type="match status" value="2"/>
</dbReference>
<evidence type="ECO:0000256" key="7">
    <source>
        <dbReference type="SAM" id="Phobius"/>
    </source>
</evidence>
<dbReference type="GO" id="GO:0016491">
    <property type="term" value="F:oxidoreductase activity"/>
    <property type="evidence" value="ECO:0007669"/>
    <property type="project" value="UniProtKB-ARBA"/>
</dbReference>
<proteinExistence type="predicted"/>
<dbReference type="PANTHER" id="PTHR30176">
    <property type="entry name" value="FERREDOXIN-TYPE PROTEIN NAPH"/>
    <property type="match status" value="1"/>
</dbReference>
<dbReference type="PANTHER" id="PTHR30176:SF3">
    <property type="entry name" value="FERREDOXIN-TYPE PROTEIN NAPH"/>
    <property type="match status" value="1"/>
</dbReference>
<keyword evidence="1" id="KW-0813">Transport</keyword>
<reference evidence="9 10" key="1">
    <citation type="journal article" date="2016" name="Sci. Rep.">
        <title>Metabolic traits of an uncultured archaeal lineage -MSBL1- from brine pools of the Red Sea.</title>
        <authorList>
            <person name="Mwirichia R."/>
            <person name="Alam I."/>
            <person name="Rashid M."/>
            <person name="Vinu M."/>
            <person name="Ba-Alawi W."/>
            <person name="Anthony Kamau A."/>
            <person name="Kamanda Ngugi D."/>
            <person name="Goker M."/>
            <person name="Klenk H.P."/>
            <person name="Bajic V."/>
            <person name="Stingl U."/>
        </authorList>
    </citation>
    <scope>NUCLEOTIDE SEQUENCE [LARGE SCALE GENOMIC DNA]</scope>
    <source>
        <strain evidence="9">SCGC-AAA382A20</strain>
    </source>
</reference>
<evidence type="ECO:0000259" key="8">
    <source>
        <dbReference type="PROSITE" id="PS51379"/>
    </source>
</evidence>
<accession>A0A133VIT9</accession>
<evidence type="ECO:0000313" key="10">
    <source>
        <dbReference type="Proteomes" id="UP000070263"/>
    </source>
</evidence>
<gene>
    <name evidence="9" type="ORF">AKJ51_03810</name>
</gene>
<feature type="transmembrane region" description="Helical" evidence="7">
    <location>
        <begin position="112"/>
        <end position="128"/>
    </location>
</feature>
<evidence type="ECO:0000256" key="2">
    <source>
        <dbReference type="ARBA" id="ARBA00022485"/>
    </source>
</evidence>
<feature type="domain" description="4Fe-4S ferredoxin-type" evidence="8">
    <location>
        <begin position="153"/>
        <end position="183"/>
    </location>
</feature>